<protein>
    <submittedName>
        <fullName evidence="2">Uncharacterized protein</fullName>
    </submittedName>
</protein>
<feature type="compositionally biased region" description="Basic and acidic residues" evidence="1">
    <location>
        <begin position="1"/>
        <end position="16"/>
    </location>
</feature>
<feature type="compositionally biased region" description="Polar residues" evidence="1">
    <location>
        <begin position="19"/>
        <end position="40"/>
    </location>
</feature>
<evidence type="ECO:0000256" key="1">
    <source>
        <dbReference type="SAM" id="MobiDB-lite"/>
    </source>
</evidence>
<sequence length="159" mass="18782">MHLEKANQYVRQKDPTESAIEQTHTSLKGKSIMNENSNPSNQLNLTPFQEKALFEIENGYQGDSLPQSLDRYCDLTRRTLNNRQKDLFWKIIFEDEQVNPNKTEIRQKFNDLISDSPDNPNLPQEVLEVIQYVDLQFKRWGLRSKERKIDLNYLTKADH</sequence>
<keyword evidence="3" id="KW-1185">Reference proteome</keyword>
<reference evidence="2 3" key="1">
    <citation type="submission" date="2019-05" db="EMBL/GenBank/DDBJ databases">
        <title>Emergence of the Ug99 lineage of the wheat stem rust pathogen through somatic hybridization.</title>
        <authorList>
            <person name="Li F."/>
            <person name="Upadhyaya N.M."/>
            <person name="Sperschneider J."/>
            <person name="Matny O."/>
            <person name="Nguyen-Phuc H."/>
            <person name="Mago R."/>
            <person name="Raley C."/>
            <person name="Miller M.E."/>
            <person name="Silverstein K.A.T."/>
            <person name="Henningsen E."/>
            <person name="Hirsch C.D."/>
            <person name="Visser B."/>
            <person name="Pretorius Z.A."/>
            <person name="Steffenson B.J."/>
            <person name="Schwessinger B."/>
            <person name="Dodds P.N."/>
            <person name="Figueroa M."/>
        </authorList>
    </citation>
    <scope>NUCLEOTIDE SEQUENCE [LARGE SCALE GENOMIC DNA]</scope>
    <source>
        <strain evidence="2">21-0</strain>
    </source>
</reference>
<gene>
    <name evidence="2" type="ORF">PGT21_003570</name>
</gene>
<dbReference type="Proteomes" id="UP000324748">
    <property type="component" value="Unassembled WGS sequence"/>
</dbReference>
<comment type="caution">
    <text evidence="2">The sequence shown here is derived from an EMBL/GenBank/DDBJ whole genome shotgun (WGS) entry which is preliminary data.</text>
</comment>
<evidence type="ECO:0000313" key="3">
    <source>
        <dbReference type="Proteomes" id="UP000324748"/>
    </source>
</evidence>
<dbReference type="AlphaFoldDB" id="A0A5B0PQD2"/>
<accession>A0A5B0PQD2</accession>
<dbReference type="EMBL" id="VSWC01000041">
    <property type="protein sequence ID" value="KAA1103885.1"/>
    <property type="molecule type" value="Genomic_DNA"/>
</dbReference>
<proteinExistence type="predicted"/>
<evidence type="ECO:0000313" key="2">
    <source>
        <dbReference type="EMBL" id="KAA1103885.1"/>
    </source>
</evidence>
<organism evidence="2 3">
    <name type="scientific">Puccinia graminis f. sp. tritici</name>
    <dbReference type="NCBI Taxonomy" id="56615"/>
    <lineage>
        <taxon>Eukaryota</taxon>
        <taxon>Fungi</taxon>
        <taxon>Dikarya</taxon>
        <taxon>Basidiomycota</taxon>
        <taxon>Pucciniomycotina</taxon>
        <taxon>Pucciniomycetes</taxon>
        <taxon>Pucciniales</taxon>
        <taxon>Pucciniaceae</taxon>
        <taxon>Puccinia</taxon>
    </lineage>
</organism>
<feature type="region of interest" description="Disordered" evidence="1">
    <location>
        <begin position="1"/>
        <end position="40"/>
    </location>
</feature>
<name>A0A5B0PQD2_PUCGR</name>